<dbReference type="InterPro" id="IPR003447">
    <property type="entry name" value="FEMABX"/>
</dbReference>
<evidence type="ECO:0000256" key="6">
    <source>
        <dbReference type="ARBA" id="ARBA00023316"/>
    </source>
</evidence>
<dbReference type="GO" id="GO:0016755">
    <property type="term" value="F:aminoacyltransferase activity"/>
    <property type="evidence" value="ECO:0007669"/>
    <property type="project" value="InterPro"/>
</dbReference>
<dbReference type="Gene3D" id="3.40.630.30">
    <property type="match status" value="1"/>
</dbReference>
<dbReference type="PROSITE" id="PS51191">
    <property type="entry name" value="FEMABX"/>
    <property type="match status" value="1"/>
</dbReference>
<dbReference type="InterPro" id="IPR038740">
    <property type="entry name" value="BioF2-like_GNAT_dom"/>
</dbReference>
<dbReference type="Pfam" id="PF13480">
    <property type="entry name" value="Acetyltransf_6"/>
    <property type="match status" value="1"/>
</dbReference>
<keyword evidence="6" id="KW-0961">Cell wall biogenesis/degradation</keyword>
<dbReference type="GO" id="GO:0071555">
    <property type="term" value="P:cell wall organization"/>
    <property type="evidence" value="ECO:0007669"/>
    <property type="project" value="UniProtKB-KW"/>
</dbReference>
<dbReference type="PANTHER" id="PTHR36174">
    <property type="entry name" value="LIPID II:GLYCINE GLYCYLTRANSFERASE"/>
    <property type="match status" value="1"/>
</dbReference>
<dbReference type="SUPFAM" id="SSF55729">
    <property type="entry name" value="Acyl-CoA N-acyltransferases (Nat)"/>
    <property type="match status" value="1"/>
</dbReference>
<evidence type="ECO:0000259" key="7">
    <source>
        <dbReference type="Pfam" id="PF13480"/>
    </source>
</evidence>
<evidence type="ECO:0000313" key="8">
    <source>
        <dbReference type="EMBL" id="GAK55153.1"/>
    </source>
</evidence>
<accession>A0A0S6WA43</accession>
<organism evidence="8">
    <name type="scientific">Vecturithrix granuli</name>
    <dbReference type="NCBI Taxonomy" id="1499967"/>
    <lineage>
        <taxon>Bacteria</taxon>
        <taxon>Candidatus Moduliflexota</taxon>
        <taxon>Candidatus Vecturitrichia</taxon>
        <taxon>Candidatus Vecturitrichales</taxon>
        <taxon>Candidatus Vecturitrichaceae</taxon>
        <taxon>Candidatus Vecturithrix</taxon>
    </lineage>
</organism>
<evidence type="ECO:0000256" key="1">
    <source>
        <dbReference type="ARBA" id="ARBA00009943"/>
    </source>
</evidence>
<sequence>MQITFSSVVNRDDWNYVLQHAELANVFHSPEYFDIQTALGHKLLYSCCYDGGEPVGVIVGIRNDSGYHQDIIEIGTKSGGLPVMIPRYDQTPEAKELKNRFIEKFIRQYFQPPQRFIFYPCFHLDDCLLADPSWQCMQQYDSTLFLDLQLEENTLWMGLNGKCRNAVRYAQRQGVTARIANELPYFERFYHFYKEIRTKRNTKYIGYEELRMKFDAFTRNGLADLWVAFLDEMPLAYAFIWKYKRMINFVYGSSDDGTWSYKPNNLIQWELIKYYKQQGYTLYNMWGIRNMNFSETRPPAEREIEGYGKFKLSFGAELRDLVRYVRV</sequence>
<dbReference type="HOGENOM" id="CLU_851692_0_0_0"/>
<evidence type="ECO:0000256" key="2">
    <source>
        <dbReference type="ARBA" id="ARBA00022679"/>
    </source>
</evidence>
<keyword evidence="5" id="KW-0012">Acyltransferase</keyword>
<keyword evidence="2" id="KW-0808">Transferase</keyword>
<dbReference type="AlphaFoldDB" id="A0A0S6WA43"/>
<protein>
    <submittedName>
        <fullName evidence="8">Methicillin resistance protein</fullName>
    </submittedName>
</protein>
<dbReference type="GO" id="GO:0008360">
    <property type="term" value="P:regulation of cell shape"/>
    <property type="evidence" value="ECO:0007669"/>
    <property type="project" value="UniProtKB-KW"/>
</dbReference>
<feature type="domain" description="BioF2-like acetyltransferase" evidence="7">
    <location>
        <begin position="163"/>
        <end position="285"/>
    </location>
</feature>
<dbReference type="PANTHER" id="PTHR36174:SF1">
    <property type="entry name" value="LIPID II:GLYCINE GLYCYLTRANSFERASE"/>
    <property type="match status" value="1"/>
</dbReference>
<dbReference type="EMBL" id="DF820463">
    <property type="protein sequence ID" value="GAK55153.1"/>
    <property type="molecule type" value="Genomic_DNA"/>
</dbReference>
<dbReference type="GO" id="GO:0009252">
    <property type="term" value="P:peptidoglycan biosynthetic process"/>
    <property type="evidence" value="ECO:0007669"/>
    <property type="project" value="UniProtKB-KW"/>
</dbReference>
<proteinExistence type="inferred from homology"/>
<evidence type="ECO:0000256" key="3">
    <source>
        <dbReference type="ARBA" id="ARBA00022960"/>
    </source>
</evidence>
<keyword evidence="4" id="KW-0573">Peptidoglycan synthesis</keyword>
<evidence type="ECO:0000256" key="4">
    <source>
        <dbReference type="ARBA" id="ARBA00022984"/>
    </source>
</evidence>
<evidence type="ECO:0000256" key="5">
    <source>
        <dbReference type="ARBA" id="ARBA00023315"/>
    </source>
</evidence>
<dbReference type="eggNOG" id="COG2348">
    <property type="taxonomic scope" value="Bacteria"/>
</dbReference>
<evidence type="ECO:0000313" key="9">
    <source>
        <dbReference type="Proteomes" id="UP000030661"/>
    </source>
</evidence>
<dbReference type="Proteomes" id="UP000030661">
    <property type="component" value="Unassembled WGS sequence"/>
</dbReference>
<reference evidence="8" key="1">
    <citation type="journal article" date="2015" name="PeerJ">
        <title>First genomic representation of candidate bacterial phylum KSB3 points to enhanced environmental sensing as a trigger of wastewater bulking.</title>
        <authorList>
            <person name="Sekiguchi Y."/>
            <person name="Ohashi A."/>
            <person name="Parks D.H."/>
            <person name="Yamauchi T."/>
            <person name="Tyson G.W."/>
            <person name="Hugenholtz P."/>
        </authorList>
    </citation>
    <scope>NUCLEOTIDE SEQUENCE [LARGE SCALE GENOMIC DNA]</scope>
</reference>
<keyword evidence="9" id="KW-1185">Reference proteome</keyword>
<dbReference type="InterPro" id="IPR016181">
    <property type="entry name" value="Acyl_CoA_acyltransferase"/>
</dbReference>
<keyword evidence="3" id="KW-0133">Cell shape</keyword>
<dbReference type="InterPro" id="IPR050644">
    <property type="entry name" value="PG_Glycine_Bridge_Synth"/>
</dbReference>
<gene>
    <name evidence="8" type="ORF">U27_01984</name>
</gene>
<dbReference type="STRING" id="1499967.U27_01984"/>
<name>A0A0S6WA43_VECG1</name>
<comment type="similarity">
    <text evidence="1">Belongs to the FemABX family.</text>
</comment>